<reference evidence="1 2" key="1">
    <citation type="submission" date="2014-10" db="EMBL/GenBank/DDBJ databases">
        <title>Draft genome of the hookworm Ancylostoma caninum.</title>
        <authorList>
            <person name="Mitreva M."/>
        </authorList>
    </citation>
    <scope>NUCLEOTIDE SEQUENCE [LARGE SCALE GENOMIC DNA]</scope>
    <source>
        <strain evidence="1 2">Baltimore</strain>
    </source>
</reference>
<proteinExistence type="predicted"/>
<dbReference type="AlphaFoldDB" id="A0A368F0F8"/>
<organism evidence="1 2">
    <name type="scientific">Ancylostoma caninum</name>
    <name type="common">Dog hookworm</name>
    <dbReference type="NCBI Taxonomy" id="29170"/>
    <lineage>
        <taxon>Eukaryota</taxon>
        <taxon>Metazoa</taxon>
        <taxon>Ecdysozoa</taxon>
        <taxon>Nematoda</taxon>
        <taxon>Chromadorea</taxon>
        <taxon>Rhabditida</taxon>
        <taxon>Rhabditina</taxon>
        <taxon>Rhabditomorpha</taxon>
        <taxon>Strongyloidea</taxon>
        <taxon>Ancylostomatidae</taxon>
        <taxon>Ancylostomatinae</taxon>
        <taxon>Ancylostoma</taxon>
    </lineage>
</organism>
<sequence>MSSLRTTRSLILILRLRLAIKSSRSLHICPVQYILLSLFFCCLLHC</sequence>
<keyword evidence="2" id="KW-1185">Reference proteome</keyword>
<evidence type="ECO:0000313" key="2">
    <source>
        <dbReference type="Proteomes" id="UP000252519"/>
    </source>
</evidence>
<gene>
    <name evidence="1" type="ORF">ANCCAN_29822</name>
</gene>
<comment type="caution">
    <text evidence="1">The sequence shown here is derived from an EMBL/GenBank/DDBJ whole genome shotgun (WGS) entry which is preliminary data.</text>
</comment>
<dbReference type="EMBL" id="JOJR01019437">
    <property type="protein sequence ID" value="RCN24480.1"/>
    <property type="molecule type" value="Genomic_DNA"/>
</dbReference>
<evidence type="ECO:0000313" key="1">
    <source>
        <dbReference type="EMBL" id="RCN24480.1"/>
    </source>
</evidence>
<accession>A0A368F0F8</accession>
<protein>
    <submittedName>
        <fullName evidence="1">Uncharacterized protein</fullName>
    </submittedName>
</protein>
<dbReference type="Proteomes" id="UP000252519">
    <property type="component" value="Unassembled WGS sequence"/>
</dbReference>
<name>A0A368F0F8_ANCCA</name>